<geneLocation type="plasmid" evidence="3 4">
    <name>pMGMM8_4</name>
</geneLocation>
<gene>
    <name evidence="3" type="ORF">QIE55_33350</name>
</gene>
<sequence>MTNPGWLDGLMDESESTTDTNTAEAVTEDTDTDELQLFEGSPATDSDPDSANETPANVVPFDHSPARVVPSQRGPVPAYLAELADPDLAAPAVTERPSTPTAVGVGGSPARRPAVVAGGDFGRRPGIGESLLVEQVRPIPASGWRRVLYRASFGTINRGENPADVRERLVDEQISAPIRTDHKVAVVSLKGGTGKTTVTVGIGHAFADARNDRVLAVDANPDAGALADRINRVGTHPDTELIPTVYDLIEDGRGDRYSDIRAYTLESETGLQVLASHDDPARSEAFSEADYRDTMKLVQDHYQVILSDCGTGITHPAMNGVLDLADTIITTTRLDVASVQRAVAVLDWLDAHQYGDLVARSVLVISHFAPGKTPVSEQQVRDYFGTRVRAVVTVPYDRHLAEGDAVVWSLLHRRTRDAFRELAATVAFDFPRATAADRSGRLTR</sequence>
<dbReference type="PANTHER" id="PTHR43384:SF14">
    <property type="entry name" value="ESX-1 SECRETION-ASSOCIATED PROTEIN ESPI"/>
    <property type="match status" value="1"/>
</dbReference>
<dbReference type="Proteomes" id="UP001230933">
    <property type="component" value="Plasmid pMGMM8_4"/>
</dbReference>
<dbReference type="EMBL" id="CP133194">
    <property type="protein sequence ID" value="WMN02215.1"/>
    <property type="molecule type" value="Genomic_DNA"/>
</dbReference>
<feature type="domain" description="CobQ/CobB/MinD/ParA nucleotide binding" evidence="2">
    <location>
        <begin position="184"/>
        <end position="402"/>
    </location>
</feature>
<keyword evidence="3" id="KW-0614">Plasmid</keyword>
<dbReference type="GO" id="GO:0016887">
    <property type="term" value="F:ATP hydrolysis activity"/>
    <property type="evidence" value="ECO:0007669"/>
    <property type="project" value="TreeGrafter"/>
</dbReference>
<dbReference type="InterPro" id="IPR050625">
    <property type="entry name" value="ParA/MinD_ATPase"/>
</dbReference>
<organism evidence="3 4">
    <name type="scientific">Rhodococcus erythropolis</name>
    <name type="common">Arthrobacter picolinophilus</name>
    <dbReference type="NCBI Taxonomy" id="1833"/>
    <lineage>
        <taxon>Bacteria</taxon>
        <taxon>Bacillati</taxon>
        <taxon>Actinomycetota</taxon>
        <taxon>Actinomycetes</taxon>
        <taxon>Mycobacteriales</taxon>
        <taxon>Nocardiaceae</taxon>
        <taxon>Rhodococcus</taxon>
        <taxon>Rhodococcus erythropolis group</taxon>
    </lineage>
</organism>
<dbReference type="AlphaFoldDB" id="A0AAX3ZZK6"/>
<evidence type="ECO:0000313" key="4">
    <source>
        <dbReference type="Proteomes" id="UP001230933"/>
    </source>
</evidence>
<evidence type="ECO:0000259" key="2">
    <source>
        <dbReference type="Pfam" id="PF01656"/>
    </source>
</evidence>
<dbReference type="GO" id="GO:0009898">
    <property type="term" value="C:cytoplasmic side of plasma membrane"/>
    <property type="evidence" value="ECO:0007669"/>
    <property type="project" value="TreeGrafter"/>
</dbReference>
<feature type="region of interest" description="Disordered" evidence="1">
    <location>
        <begin position="1"/>
        <end position="63"/>
    </location>
</feature>
<evidence type="ECO:0000256" key="1">
    <source>
        <dbReference type="SAM" id="MobiDB-lite"/>
    </source>
</evidence>
<feature type="compositionally biased region" description="Acidic residues" evidence="1">
    <location>
        <begin position="26"/>
        <end position="36"/>
    </location>
</feature>
<dbReference type="RefSeq" id="WP_308372714.1">
    <property type="nucleotide sequence ID" value="NZ_CP133194.1"/>
</dbReference>
<dbReference type="GO" id="GO:0005524">
    <property type="term" value="F:ATP binding"/>
    <property type="evidence" value="ECO:0007669"/>
    <property type="project" value="TreeGrafter"/>
</dbReference>
<reference evidence="3" key="1">
    <citation type="submission" date="2023-08" db="EMBL/GenBank/DDBJ databases">
        <title>Isolation and Characterization of Rhodococcus erythropolis MGMM8.</title>
        <authorList>
            <person name="Diabankana R.G.C."/>
            <person name="Afordoanyi D.M."/>
            <person name="Validov S.Z."/>
        </authorList>
    </citation>
    <scope>NUCLEOTIDE SEQUENCE</scope>
    <source>
        <strain evidence="3">MGMM8</strain>
        <plasmid evidence="3">pMGMM8_4</plasmid>
    </source>
</reference>
<dbReference type="Pfam" id="PF01656">
    <property type="entry name" value="CbiA"/>
    <property type="match status" value="1"/>
</dbReference>
<name>A0AAX3ZZK6_RHOER</name>
<dbReference type="InterPro" id="IPR002586">
    <property type="entry name" value="CobQ/CobB/MinD/ParA_Nub-bd_dom"/>
</dbReference>
<dbReference type="InterPro" id="IPR027417">
    <property type="entry name" value="P-loop_NTPase"/>
</dbReference>
<dbReference type="Gene3D" id="3.40.50.300">
    <property type="entry name" value="P-loop containing nucleotide triphosphate hydrolases"/>
    <property type="match status" value="1"/>
</dbReference>
<dbReference type="SUPFAM" id="SSF52540">
    <property type="entry name" value="P-loop containing nucleoside triphosphate hydrolases"/>
    <property type="match status" value="1"/>
</dbReference>
<protein>
    <submittedName>
        <fullName evidence="3">MinD/ParA family protein</fullName>
    </submittedName>
</protein>
<accession>A0AAX3ZZK6</accession>
<dbReference type="GO" id="GO:0051782">
    <property type="term" value="P:negative regulation of cell division"/>
    <property type="evidence" value="ECO:0007669"/>
    <property type="project" value="TreeGrafter"/>
</dbReference>
<dbReference type="PANTHER" id="PTHR43384">
    <property type="entry name" value="SEPTUM SITE-DETERMINING PROTEIN MIND HOMOLOG, CHLOROPLASTIC-RELATED"/>
    <property type="match status" value="1"/>
</dbReference>
<proteinExistence type="predicted"/>
<evidence type="ECO:0000313" key="3">
    <source>
        <dbReference type="EMBL" id="WMN02215.1"/>
    </source>
</evidence>
<dbReference type="GO" id="GO:0005829">
    <property type="term" value="C:cytosol"/>
    <property type="evidence" value="ECO:0007669"/>
    <property type="project" value="TreeGrafter"/>
</dbReference>